<keyword evidence="2" id="KW-1185">Reference proteome</keyword>
<organism evidence="1 2">
    <name type="scientific">Dendronalium phyllosphericum CENA369</name>
    <dbReference type="NCBI Taxonomy" id="1725256"/>
    <lineage>
        <taxon>Bacteria</taxon>
        <taxon>Bacillati</taxon>
        <taxon>Cyanobacteriota</taxon>
        <taxon>Cyanophyceae</taxon>
        <taxon>Nostocales</taxon>
        <taxon>Nostocaceae</taxon>
        <taxon>Dendronalium</taxon>
        <taxon>Dendronalium phyllosphericum</taxon>
    </lineage>
</organism>
<comment type="caution">
    <text evidence="1">The sequence shown here is derived from an EMBL/GenBank/DDBJ whole genome shotgun (WGS) entry which is preliminary data.</text>
</comment>
<reference evidence="1 2" key="1">
    <citation type="journal article" date="2021" name="Int. J. Syst. Evol. Microbiol.">
        <title>Amazonocrinis nigriterrae gen. nov., sp. nov., Atlanticothrix silvestris gen. nov., sp. nov. and Dendronalium phyllosphericum gen. nov., sp. nov., nostocacean cyanobacteria from Brazilian environments.</title>
        <authorList>
            <person name="Alvarenga D.O."/>
            <person name="Andreote A.P.D."/>
            <person name="Branco L.H.Z."/>
            <person name="Delbaje E."/>
            <person name="Cruz R.B."/>
            <person name="Varani A.M."/>
            <person name="Fiore M.F."/>
        </authorList>
    </citation>
    <scope>NUCLEOTIDE SEQUENCE [LARGE SCALE GENOMIC DNA]</scope>
    <source>
        <strain evidence="1 2">CENA369</strain>
    </source>
</reference>
<name>A0A8J7IBW7_9NOST</name>
<dbReference type="EMBL" id="JAECZA010000228">
    <property type="protein sequence ID" value="MBH8576291.1"/>
    <property type="molecule type" value="Genomic_DNA"/>
</dbReference>
<accession>A0A8J7IBW7</accession>
<evidence type="ECO:0000313" key="1">
    <source>
        <dbReference type="EMBL" id="MBH8576291.1"/>
    </source>
</evidence>
<proteinExistence type="predicted"/>
<dbReference type="Proteomes" id="UP000662314">
    <property type="component" value="Unassembled WGS sequence"/>
</dbReference>
<evidence type="ECO:0000313" key="2">
    <source>
        <dbReference type="Proteomes" id="UP000662314"/>
    </source>
</evidence>
<sequence>MPLLSNLLRIAALESVIAQHPQTLITVLSLSYQSRFQTLVDNPQSMSNFEITLIFNSHWNELKKLPYQVEQQVKFLRLAAEIELLLQHLQKINQQRLTTANCDRNPVKNIL</sequence>
<dbReference type="AlphaFoldDB" id="A0A8J7IBW7"/>
<dbReference type="RefSeq" id="WP_214435027.1">
    <property type="nucleotide sequence ID" value="NZ_CAWPUQ010000155.1"/>
</dbReference>
<gene>
    <name evidence="1" type="ORF">I8752_25525</name>
</gene>
<protein>
    <submittedName>
        <fullName evidence="1">Uncharacterized protein</fullName>
    </submittedName>
</protein>